<protein>
    <submittedName>
        <fullName evidence="1">Uncharacterized protein</fullName>
    </submittedName>
</protein>
<organism evidence="1 2">
    <name type="scientific">Paramecium octaurelia</name>
    <dbReference type="NCBI Taxonomy" id="43137"/>
    <lineage>
        <taxon>Eukaryota</taxon>
        <taxon>Sar</taxon>
        <taxon>Alveolata</taxon>
        <taxon>Ciliophora</taxon>
        <taxon>Intramacronucleata</taxon>
        <taxon>Oligohymenophorea</taxon>
        <taxon>Peniculida</taxon>
        <taxon>Parameciidae</taxon>
        <taxon>Paramecium</taxon>
    </lineage>
</organism>
<reference evidence="1" key="1">
    <citation type="submission" date="2021-01" db="EMBL/GenBank/DDBJ databases">
        <authorList>
            <consortium name="Genoscope - CEA"/>
            <person name="William W."/>
        </authorList>
    </citation>
    <scope>NUCLEOTIDE SEQUENCE</scope>
</reference>
<accession>A0A8S1YEI7</accession>
<evidence type="ECO:0000313" key="1">
    <source>
        <dbReference type="EMBL" id="CAD8210252.1"/>
    </source>
</evidence>
<dbReference type="AlphaFoldDB" id="A0A8S1YEI7"/>
<dbReference type="Proteomes" id="UP000683925">
    <property type="component" value="Unassembled WGS sequence"/>
</dbReference>
<name>A0A8S1YEI7_PAROT</name>
<proteinExistence type="predicted"/>
<sequence length="181" mass="21507">MTELLDWEIKNRHMIQIHVHHQRIQKYCAKTISKQGKYLRGIYVQNLNQSIQLKKNVLTNLITQPSQYNVNAAKQRRSSKLNRNFQQIESFDVLANANQNSQMKFILFKLLKKDFNFEIYQLNNTQNRTKAIERSNNGFESNTQLDEFFHNDYCFIKNKHLDPSQNSDFNLSQILRPQGLN</sequence>
<comment type="caution">
    <text evidence="1">The sequence shown here is derived from an EMBL/GenBank/DDBJ whole genome shotgun (WGS) entry which is preliminary data.</text>
</comment>
<gene>
    <name evidence="1" type="ORF">POCTA_138.1.T1500070</name>
</gene>
<keyword evidence="2" id="KW-1185">Reference proteome</keyword>
<evidence type="ECO:0000313" key="2">
    <source>
        <dbReference type="Proteomes" id="UP000683925"/>
    </source>
</evidence>
<dbReference type="EMBL" id="CAJJDP010000152">
    <property type="protein sequence ID" value="CAD8210252.1"/>
    <property type="molecule type" value="Genomic_DNA"/>
</dbReference>